<dbReference type="InterPro" id="IPR036388">
    <property type="entry name" value="WH-like_DNA-bd_sf"/>
</dbReference>
<evidence type="ECO:0000259" key="6">
    <source>
        <dbReference type="Pfam" id="PF04542"/>
    </source>
</evidence>
<organism evidence="8 9">
    <name type="scientific">Rhizobium halophytocola</name>
    <dbReference type="NCBI Taxonomy" id="735519"/>
    <lineage>
        <taxon>Bacteria</taxon>
        <taxon>Pseudomonadati</taxon>
        <taxon>Pseudomonadota</taxon>
        <taxon>Alphaproteobacteria</taxon>
        <taxon>Hyphomicrobiales</taxon>
        <taxon>Rhizobiaceae</taxon>
        <taxon>Rhizobium/Agrobacterium group</taxon>
        <taxon>Rhizobium</taxon>
    </lineage>
</organism>
<reference evidence="8 9" key="1">
    <citation type="submission" date="2021-03" db="EMBL/GenBank/DDBJ databases">
        <title>Genomic Encyclopedia of Type Strains, Phase IV (KMG-IV): sequencing the most valuable type-strain genomes for metagenomic binning, comparative biology and taxonomic classification.</title>
        <authorList>
            <person name="Goeker M."/>
        </authorList>
    </citation>
    <scope>NUCLEOTIDE SEQUENCE [LARGE SCALE GENOMIC DNA]</scope>
    <source>
        <strain evidence="8 9">DSM 21600</strain>
    </source>
</reference>
<sequence length="186" mass="20902">MTNRERVFQAYLVSAARLGDRKAMERLAEMCGPRLLAHAGRLLDDRQSAEDVVQSAWIDILHGLPRLADDRAFMPWALRIVSRRVVHVIRRRQRQRRLASQLRPEAPESATSQGPPAADAATIRALIDRLDAPHRATLALFYLEDLSVAEVAVALDIPAGTVKSRLTTARHKLRAFLKGETDEQDR</sequence>
<dbReference type="NCBIfam" id="TIGR02937">
    <property type="entry name" value="sigma70-ECF"/>
    <property type="match status" value="1"/>
</dbReference>
<feature type="domain" description="RNA polymerase sigma-70 region 2" evidence="6">
    <location>
        <begin position="28"/>
        <end position="94"/>
    </location>
</feature>
<proteinExistence type="inferred from homology"/>
<protein>
    <submittedName>
        <fullName evidence="8">RNA polymerase sigma-70 factor (ECF subfamily)</fullName>
    </submittedName>
</protein>
<dbReference type="Pfam" id="PF04542">
    <property type="entry name" value="Sigma70_r2"/>
    <property type="match status" value="1"/>
</dbReference>
<dbReference type="SUPFAM" id="SSF88946">
    <property type="entry name" value="Sigma2 domain of RNA polymerase sigma factors"/>
    <property type="match status" value="1"/>
</dbReference>
<evidence type="ECO:0000259" key="7">
    <source>
        <dbReference type="Pfam" id="PF08281"/>
    </source>
</evidence>
<dbReference type="PANTHER" id="PTHR43133">
    <property type="entry name" value="RNA POLYMERASE ECF-TYPE SIGMA FACTO"/>
    <property type="match status" value="1"/>
</dbReference>
<feature type="region of interest" description="Disordered" evidence="5">
    <location>
        <begin position="97"/>
        <end position="118"/>
    </location>
</feature>
<dbReference type="Gene3D" id="1.10.1740.10">
    <property type="match status" value="1"/>
</dbReference>
<dbReference type="RefSeq" id="WP_209944242.1">
    <property type="nucleotide sequence ID" value="NZ_JAGGJU010000004.1"/>
</dbReference>
<comment type="caution">
    <text evidence="8">The sequence shown here is derived from an EMBL/GenBank/DDBJ whole genome shotgun (WGS) entry which is preliminary data.</text>
</comment>
<dbReference type="Proteomes" id="UP000759443">
    <property type="component" value="Unassembled WGS sequence"/>
</dbReference>
<keyword evidence="3" id="KW-0731">Sigma factor</keyword>
<dbReference type="InterPro" id="IPR013325">
    <property type="entry name" value="RNA_pol_sigma_r2"/>
</dbReference>
<dbReference type="InterPro" id="IPR007627">
    <property type="entry name" value="RNA_pol_sigma70_r2"/>
</dbReference>
<feature type="domain" description="RNA polymerase sigma factor 70 region 4 type 2" evidence="7">
    <location>
        <begin position="123"/>
        <end position="173"/>
    </location>
</feature>
<dbReference type="CDD" id="cd06171">
    <property type="entry name" value="Sigma70_r4"/>
    <property type="match status" value="1"/>
</dbReference>
<dbReference type="InterPro" id="IPR014284">
    <property type="entry name" value="RNA_pol_sigma-70_dom"/>
</dbReference>
<evidence type="ECO:0000256" key="3">
    <source>
        <dbReference type="ARBA" id="ARBA00023082"/>
    </source>
</evidence>
<name>A0ABS4DXS9_9HYPH</name>
<evidence type="ECO:0000256" key="2">
    <source>
        <dbReference type="ARBA" id="ARBA00023015"/>
    </source>
</evidence>
<dbReference type="Gene3D" id="1.10.10.10">
    <property type="entry name" value="Winged helix-like DNA-binding domain superfamily/Winged helix DNA-binding domain"/>
    <property type="match status" value="1"/>
</dbReference>
<dbReference type="InterPro" id="IPR039425">
    <property type="entry name" value="RNA_pol_sigma-70-like"/>
</dbReference>
<dbReference type="Pfam" id="PF08281">
    <property type="entry name" value="Sigma70_r4_2"/>
    <property type="match status" value="1"/>
</dbReference>
<evidence type="ECO:0000256" key="4">
    <source>
        <dbReference type="ARBA" id="ARBA00023163"/>
    </source>
</evidence>
<evidence type="ECO:0000256" key="1">
    <source>
        <dbReference type="ARBA" id="ARBA00010641"/>
    </source>
</evidence>
<dbReference type="InterPro" id="IPR013249">
    <property type="entry name" value="RNA_pol_sigma70_r4_t2"/>
</dbReference>
<keyword evidence="9" id="KW-1185">Reference proteome</keyword>
<evidence type="ECO:0000313" key="8">
    <source>
        <dbReference type="EMBL" id="MBP1850494.1"/>
    </source>
</evidence>
<dbReference type="InterPro" id="IPR013324">
    <property type="entry name" value="RNA_pol_sigma_r3/r4-like"/>
</dbReference>
<keyword evidence="2" id="KW-0805">Transcription regulation</keyword>
<evidence type="ECO:0000256" key="5">
    <source>
        <dbReference type="SAM" id="MobiDB-lite"/>
    </source>
</evidence>
<evidence type="ECO:0000313" key="9">
    <source>
        <dbReference type="Proteomes" id="UP000759443"/>
    </source>
</evidence>
<gene>
    <name evidence="8" type="ORF">J2Z17_001928</name>
</gene>
<accession>A0ABS4DXS9</accession>
<comment type="similarity">
    <text evidence="1">Belongs to the sigma-70 factor family. ECF subfamily.</text>
</comment>
<dbReference type="EMBL" id="JAGGJU010000004">
    <property type="protein sequence ID" value="MBP1850494.1"/>
    <property type="molecule type" value="Genomic_DNA"/>
</dbReference>
<dbReference type="PANTHER" id="PTHR43133:SF51">
    <property type="entry name" value="RNA POLYMERASE SIGMA FACTOR"/>
    <property type="match status" value="1"/>
</dbReference>
<dbReference type="SUPFAM" id="SSF88659">
    <property type="entry name" value="Sigma3 and sigma4 domains of RNA polymerase sigma factors"/>
    <property type="match status" value="1"/>
</dbReference>
<keyword evidence="4" id="KW-0804">Transcription</keyword>